<name>A0A926ILN1_9FIRM</name>
<dbReference type="Gene3D" id="1.10.8.60">
    <property type="match status" value="1"/>
</dbReference>
<dbReference type="SUPFAM" id="SSF52540">
    <property type="entry name" value="P-loop containing nucleoside triphosphate hydrolases"/>
    <property type="match status" value="1"/>
</dbReference>
<dbReference type="InterPro" id="IPR002078">
    <property type="entry name" value="Sigma_54_int"/>
</dbReference>
<dbReference type="InterPro" id="IPR003593">
    <property type="entry name" value="AAA+_ATPase"/>
</dbReference>
<dbReference type="Pfam" id="PF00989">
    <property type="entry name" value="PAS"/>
    <property type="match status" value="1"/>
</dbReference>
<proteinExistence type="predicted"/>
<dbReference type="InterPro" id="IPR025944">
    <property type="entry name" value="Sigma_54_int_dom_CS"/>
</dbReference>
<dbReference type="InterPro" id="IPR058031">
    <property type="entry name" value="AAA_lid_NorR"/>
</dbReference>
<evidence type="ECO:0000256" key="6">
    <source>
        <dbReference type="ARBA" id="ARBA00029500"/>
    </source>
</evidence>
<dbReference type="Gene3D" id="1.10.10.60">
    <property type="entry name" value="Homeodomain-like"/>
    <property type="match status" value="1"/>
</dbReference>
<evidence type="ECO:0000256" key="2">
    <source>
        <dbReference type="ARBA" id="ARBA00022797"/>
    </source>
</evidence>
<dbReference type="PROSITE" id="PS00688">
    <property type="entry name" value="SIGMA54_INTERACT_3"/>
    <property type="match status" value="1"/>
</dbReference>
<evidence type="ECO:0000256" key="4">
    <source>
        <dbReference type="ARBA" id="ARBA00023015"/>
    </source>
</evidence>
<dbReference type="PROSITE" id="PS00675">
    <property type="entry name" value="SIGMA54_INTERACT_1"/>
    <property type="match status" value="1"/>
</dbReference>
<dbReference type="Gene3D" id="3.30.450.20">
    <property type="entry name" value="PAS domain"/>
    <property type="match status" value="1"/>
</dbReference>
<protein>
    <recommendedName>
        <fullName evidence="6">HTH-type transcriptional regulatory protein TyrR</fullName>
    </recommendedName>
</protein>
<dbReference type="SUPFAM" id="SSF46689">
    <property type="entry name" value="Homeodomain-like"/>
    <property type="match status" value="1"/>
</dbReference>
<dbReference type="CDD" id="cd00009">
    <property type="entry name" value="AAA"/>
    <property type="match status" value="1"/>
</dbReference>
<dbReference type="GO" id="GO:0005524">
    <property type="term" value="F:ATP binding"/>
    <property type="evidence" value="ECO:0007669"/>
    <property type="project" value="UniProtKB-KW"/>
</dbReference>
<evidence type="ECO:0000313" key="9">
    <source>
        <dbReference type="EMBL" id="MBC8589726.1"/>
    </source>
</evidence>
<dbReference type="PANTHER" id="PTHR32071:SF57">
    <property type="entry name" value="C4-DICARBOXYLATE TRANSPORT TRANSCRIPTIONAL REGULATORY PROTEIN DCTD"/>
    <property type="match status" value="1"/>
</dbReference>
<dbReference type="GO" id="GO:0006355">
    <property type="term" value="P:regulation of DNA-templated transcription"/>
    <property type="evidence" value="ECO:0007669"/>
    <property type="project" value="InterPro"/>
</dbReference>
<keyword evidence="10" id="KW-1185">Reference proteome</keyword>
<dbReference type="RefSeq" id="WP_249322545.1">
    <property type="nucleotide sequence ID" value="NZ_JACRTK010000001.1"/>
</dbReference>
<organism evidence="9 10">
    <name type="scientific">Wansuia hejianensis</name>
    <dbReference type="NCBI Taxonomy" id="2763667"/>
    <lineage>
        <taxon>Bacteria</taxon>
        <taxon>Bacillati</taxon>
        <taxon>Bacillota</taxon>
        <taxon>Clostridia</taxon>
        <taxon>Lachnospirales</taxon>
        <taxon>Lachnospiraceae</taxon>
        <taxon>Wansuia</taxon>
    </lineage>
</organism>
<evidence type="ECO:0000256" key="5">
    <source>
        <dbReference type="ARBA" id="ARBA00023163"/>
    </source>
</evidence>
<evidence type="ECO:0000259" key="7">
    <source>
        <dbReference type="PROSITE" id="PS50045"/>
    </source>
</evidence>
<accession>A0A926ILN1</accession>
<dbReference type="InterPro" id="IPR035965">
    <property type="entry name" value="PAS-like_dom_sf"/>
</dbReference>
<dbReference type="InterPro" id="IPR027417">
    <property type="entry name" value="P-loop_NTPase"/>
</dbReference>
<dbReference type="SMART" id="SM00091">
    <property type="entry name" value="PAS"/>
    <property type="match status" value="1"/>
</dbReference>
<dbReference type="InterPro" id="IPR013767">
    <property type="entry name" value="PAS_fold"/>
</dbReference>
<feature type="domain" description="PAS" evidence="8">
    <location>
        <begin position="81"/>
        <end position="123"/>
    </location>
</feature>
<dbReference type="FunFam" id="3.40.50.300:FF:000006">
    <property type="entry name" value="DNA-binding transcriptional regulator NtrC"/>
    <property type="match status" value="1"/>
</dbReference>
<evidence type="ECO:0000313" key="10">
    <source>
        <dbReference type="Proteomes" id="UP000601522"/>
    </source>
</evidence>
<keyword evidence="3" id="KW-0067">ATP-binding</keyword>
<dbReference type="PANTHER" id="PTHR32071">
    <property type="entry name" value="TRANSCRIPTIONAL REGULATORY PROTEIN"/>
    <property type="match status" value="1"/>
</dbReference>
<feature type="domain" description="Sigma-54 factor interaction" evidence="7">
    <location>
        <begin position="206"/>
        <end position="436"/>
    </location>
</feature>
<dbReference type="InterPro" id="IPR025662">
    <property type="entry name" value="Sigma_54_int_dom_ATP-bd_1"/>
</dbReference>
<dbReference type="Gene3D" id="3.30.70.260">
    <property type="match status" value="1"/>
</dbReference>
<dbReference type="GO" id="GO:0003677">
    <property type="term" value="F:DNA binding"/>
    <property type="evidence" value="ECO:0007669"/>
    <property type="project" value="UniProtKB-KW"/>
</dbReference>
<reference evidence="9 10" key="1">
    <citation type="submission" date="2020-08" db="EMBL/GenBank/DDBJ databases">
        <title>Genome public.</title>
        <authorList>
            <person name="Liu C."/>
            <person name="Sun Q."/>
        </authorList>
    </citation>
    <scope>NUCLEOTIDE SEQUENCE [LARGE SCALE GENOMIC DNA]</scope>
    <source>
        <strain evidence="9 10">NSJ-26</strain>
    </source>
</reference>
<dbReference type="Pfam" id="PF25601">
    <property type="entry name" value="AAA_lid_14"/>
    <property type="match status" value="1"/>
</dbReference>
<dbReference type="EMBL" id="JACRTK010000001">
    <property type="protein sequence ID" value="MBC8589726.1"/>
    <property type="molecule type" value="Genomic_DNA"/>
</dbReference>
<gene>
    <name evidence="9" type="ORF">H8689_01020</name>
</gene>
<dbReference type="PROSITE" id="PS50112">
    <property type="entry name" value="PAS"/>
    <property type="match status" value="1"/>
</dbReference>
<dbReference type="Pfam" id="PF18024">
    <property type="entry name" value="HTH_50"/>
    <property type="match status" value="1"/>
</dbReference>
<evidence type="ECO:0000259" key="8">
    <source>
        <dbReference type="PROSITE" id="PS50112"/>
    </source>
</evidence>
<dbReference type="SUPFAM" id="SSF55785">
    <property type="entry name" value="PYP-like sensor domain (PAS domain)"/>
    <property type="match status" value="1"/>
</dbReference>
<dbReference type="Gene3D" id="3.40.50.300">
    <property type="entry name" value="P-loop containing nucleotide triphosphate hydrolases"/>
    <property type="match status" value="1"/>
</dbReference>
<evidence type="ECO:0000256" key="3">
    <source>
        <dbReference type="ARBA" id="ARBA00022840"/>
    </source>
</evidence>
<sequence length="522" mass="59660">MISKRLRFLVVENKVGMAKKIVDILAQRNMNIIKMEINPPYISVQLQGNNKSWDGFESWIKEEINEILSIVELDMLDFERQAKELQTIIDSMTDGVIAVGSKGEILYYNSKAIELFSIKKEDIHKHINCIIPSNIYDPEVNIHDETGIEFSQSIRNKEVNVILDIRLVKGEREKKIGALLISREMDEVRKLVHSISRPSMNNFDDIIGISKAIQDTKILAEAVSKTESNILILGESGTGKELFARAIHLSSNRNKGPFVAVNCSAVPENLIESEFFGYEKGAFTGANNSGKQGLFELAKGGSIFLDEIGELPIHLQAKILRVIQEKKIRRIGGQKEISVDARIISATHRDLRHMVREGTFREDLYYRLNVIPVQIAPLRERKEDIEILSKKFIRDLGKSMNKNNIKITDEALKYLSNYSWPGNVRELQNVIERAVIFAEDKIDVEHLMIQTKSQELYGNNKVFRDQEDIQFPIELPRIIETLEYQYITEAMKEFNSSREMAKALGISHTTVINKLKNYGLRL</sequence>
<dbReference type="AlphaFoldDB" id="A0A926ILN1"/>
<keyword evidence="1" id="KW-0547">Nucleotide-binding</keyword>
<keyword evidence="5" id="KW-0804">Transcription</keyword>
<evidence type="ECO:0000256" key="1">
    <source>
        <dbReference type="ARBA" id="ARBA00022741"/>
    </source>
</evidence>
<keyword evidence="2" id="KW-0058">Aromatic hydrocarbons catabolism</keyword>
<dbReference type="Proteomes" id="UP000601522">
    <property type="component" value="Unassembled WGS sequence"/>
</dbReference>
<dbReference type="NCBIfam" id="TIGR04381">
    <property type="entry name" value="HTH_TypR"/>
    <property type="match status" value="1"/>
</dbReference>
<keyword evidence="4" id="KW-0805">Transcription regulation</keyword>
<dbReference type="InterPro" id="IPR009057">
    <property type="entry name" value="Homeodomain-like_sf"/>
</dbReference>
<comment type="caution">
    <text evidence="9">The sequence shown here is derived from an EMBL/GenBank/DDBJ whole genome shotgun (WGS) entry which is preliminary data.</text>
</comment>
<dbReference type="SMART" id="SM00382">
    <property type="entry name" value="AAA"/>
    <property type="match status" value="1"/>
</dbReference>
<dbReference type="PROSITE" id="PS50045">
    <property type="entry name" value="SIGMA54_INTERACT_4"/>
    <property type="match status" value="1"/>
</dbReference>
<dbReference type="Pfam" id="PF00158">
    <property type="entry name" value="Sigma54_activat"/>
    <property type="match status" value="1"/>
</dbReference>
<dbReference type="InterPro" id="IPR000014">
    <property type="entry name" value="PAS"/>
</dbReference>
<dbReference type="CDD" id="cd00130">
    <property type="entry name" value="PAS"/>
    <property type="match status" value="1"/>
</dbReference>
<dbReference type="InterPro" id="IPR030828">
    <property type="entry name" value="HTH_TyrR"/>
</dbReference>